<comment type="caution">
    <text evidence="9">Lacks conserved residue(s) required for the propagation of feature annotation.</text>
</comment>
<feature type="transmembrane region" description="Helical" evidence="9">
    <location>
        <begin position="115"/>
        <end position="135"/>
    </location>
</feature>
<feature type="chain" id="PRO_5043751819" description="Vacuolar iron transporter" evidence="10">
    <location>
        <begin position="23"/>
        <end position="284"/>
    </location>
</feature>
<dbReference type="InterPro" id="IPR008217">
    <property type="entry name" value="Ccc1_fam"/>
</dbReference>
<evidence type="ECO:0000256" key="7">
    <source>
        <dbReference type="ARBA" id="ARBA00023136"/>
    </source>
</evidence>
<dbReference type="GO" id="GO:0140315">
    <property type="term" value="F:iron ion sequestering activity"/>
    <property type="evidence" value="ECO:0007669"/>
    <property type="project" value="UniProtKB-UniRule"/>
</dbReference>
<feature type="transmembrane region" description="Helical" evidence="9">
    <location>
        <begin position="162"/>
        <end position="186"/>
    </location>
</feature>
<comment type="function">
    <text evidence="9">Vacuolar Fe(2+) uptake transporter.</text>
</comment>
<comment type="caution">
    <text evidence="11">The sequence shown here is derived from an EMBL/GenBank/DDBJ whole genome shotgun (WGS) entry which is preliminary data.</text>
</comment>
<evidence type="ECO:0000256" key="2">
    <source>
        <dbReference type="ARBA" id="ARBA00007049"/>
    </source>
</evidence>
<feature type="transmembrane region" description="Helical" evidence="9">
    <location>
        <begin position="224"/>
        <end position="245"/>
    </location>
</feature>
<dbReference type="InterPro" id="IPR052843">
    <property type="entry name" value="ER_body_metal_sequester"/>
</dbReference>
<dbReference type="Proteomes" id="UP001314170">
    <property type="component" value="Unassembled WGS sequence"/>
</dbReference>
<dbReference type="GO" id="GO:0030026">
    <property type="term" value="P:intracellular manganese ion homeostasis"/>
    <property type="evidence" value="ECO:0007669"/>
    <property type="project" value="InterPro"/>
</dbReference>
<dbReference type="GO" id="GO:0005381">
    <property type="term" value="F:iron ion transmembrane transporter activity"/>
    <property type="evidence" value="ECO:0007669"/>
    <property type="project" value="UniProtKB-UniRule"/>
</dbReference>
<keyword evidence="6 9" id="KW-1133">Transmembrane helix</keyword>
<evidence type="ECO:0000256" key="3">
    <source>
        <dbReference type="ARBA" id="ARBA00022496"/>
    </source>
</evidence>
<comment type="subcellular location">
    <subcellularLocation>
        <location evidence="1 9">Vacuole membrane</location>
        <topology evidence="1 9">Multi-pass membrane protein</topology>
    </subcellularLocation>
</comment>
<evidence type="ECO:0000256" key="10">
    <source>
        <dbReference type="SAM" id="SignalP"/>
    </source>
</evidence>
<evidence type="ECO:0000256" key="4">
    <source>
        <dbReference type="ARBA" id="ARBA00022554"/>
    </source>
</evidence>
<keyword evidence="12" id="KW-1185">Reference proteome</keyword>
<keyword evidence="10" id="KW-0732">Signal</keyword>
<comment type="catalytic activity">
    <reaction evidence="8">
        <text>Fe(2+)(in) = Fe(2+)(out)</text>
        <dbReference type="Rhea" id="RHEA:28486"/>
        <dbReference type="ChEBI" id="CHEBI:29033"/>
    </reaction>
    <physiologicalReaction direction="left-to-right" evidence="8">
        <dbReference type="Rhea" id="RHEA:28487"/>
    </physiologicalReaction>
</comment>
<dbReference type="EMBL" id="CAWUPB010000246">
    <property type="protein sequence ID" value="CAK7324322.1"/>
    <property type="molecule type" value="Genomic_DNA"/>
</dbReference>
<comment type="similarity">
    <text evidence="2 9">Belongs to the CCC1 family.</text>
</comment>
<proteinExistence type="inferred from homology"/>
<dbReference type="AlphaFoldDB" id="A0AAV1QUV2"/>
<keyword evidence="4 9" id="KW-0926">Vacuole</keyword>
<keyword evidence="9" id="KW-0813">Transport</keyword>
<evidence type="ECO:0000313" key="12">
    <source>
        <dbReference type="Proteomes" id="UP001314170"/>
    </source>
</evidence>
<evidence type="ECO:0000256" key="6">
    <source>
        <dbReference type="ARBA" id="ARBA00022989"/>
    </source>
</evidence>
<reference evidence="11 12" key="1">
    <citation type="submission" date="2024-01" db="EMBL/GenBank/DDBJ databases">
        <authorList>
            <person name="Waweru B."/>
        </authorList>
    </citation>
    <scope>NUCLEOTIDE SEQUENCE [LARGE SCALE GENOMIC DNA]</scope>
</reference>
<protein>
    <recommendedName>
        <fullName evidence="9">Vacuolar iron transporter</fullName>
    </recommendedName>
</protein>
<dbReference type="GO" id="GO:0005774">
    <property type="term" value="C:vacuolar membrane"/>
    <property type="evidence" value="ECO:0007669"/>
    <property type="project" value="UniProtKB-SubCell"/>
</dbReference>
<evidence type="ECO:0000256" key="8">
    <source>
        <dbReference type="ARBA" id="ARBA00044464"/>
    </source>
</evidence>
<gene>
    <name evidence="11" type="ORF">DCAF_LOCUS1962</name>
</gene>
<evidence type="ECO:0000256" key="5">
    <source>
        <dbReference type="ARBA" id="ARBA00022692"/>
    </source>
</evidence>
<keyword evidence="3" id="KW-0408">Iron</keyword>
<accession>A0AAV1QUV2</accession>
<evidence type="ECO:0000313" key="11">
    <source>
        <dbReference type="EMBL" id="CAK7324322.1"/>
    </source>
</evidence>
<sequence length="284" mass="30521">MPANTLGRNIFIIILTCEAVLTRQYDPGNDVIVTIEKEPLSHVGSEIVCIDSVETTSLLNSANQTNMGEQRVAGVRESLQWEILKSIVYGGLIESITSLGVVSSSAGAGAATSNIIAIGLANLIGGLFIIGHNLMDLKNLGSNEVNEQEDRYQKTLGRRDNFSLHATVSVLSFLIFGLLPPVIYGFSFRKSDDRDLKLAAVGGASLICIILLAIGKAHVQSKPYFSTVFYFFSTGVIASGASYIAGDLISKLLQKISGFESSLSFPDLKPTEPAAWAIYRSVEI</sequence>
<feature type="transmembrane region" description="Helical" evidence="9">
    <location>
        <begin position="198"/>
        <end position="218"/>
    </location>
</feature>
<name>A0AAV1QUV2_9ROSI</name>
<keyword evidence="5 9" id="KW-0812">Transmembrane</keyword>
<dbReference type="GO" id="GO:0005384">
    <property type="term" value="F:manganese ion transmembrane transporter activity"/>
    <property type="evidence" value="ECO:0007669"/>
    <property type="project" value="InterPro"/>
</dbReference>
<feature type="signal peptide" evidence="10">
    <location>
        <begin position="1"/>
        <end position="22"/>
    </location>
</feature>
<dbReference type="Pfam" id="PF01988">
    <property type="entry name" value="VIT1"/>
    <property type="match status" value="1"/>
</dbReference>
<organism evidence="11 12">
    <name type="scientific">Dovyalis caffra</name>
    <dbReference type="NCBI Taxonomy" id="77055"/>
    <lineage>
        <taxon>Eukaryota</taxon>
        <taxon>Viridiplantae</taxon>
        <taxon>Streptophyta</taxon>
        <taxon>Embryophyta</taxon>
        <taxon>Tracheophyta</taxon>
        <taxon>Spermatophyta</taxon>
        <taxon>Magnoliopsida</taxon>
        <taxon>eudicotyledons</taxon>
        <taxon>Gunneridae</taxon>
        <taxon>Pentapetalae</taxon>
        <taxon>rosids</taxon>
        <taxon>fabids</taxon>
        <taxon>Malpighiales</taxon>
        <taxon>Salicaceae</taxon>
        <taxon>Flacourtieae</taxon>
        <taxon>Dovyalis</taxon>
    </lineage>
</organism>
<dbReference type="PANTHER" id="PTHR38937">
    <property type="entry name" value="MEMBRANE PROTEIN OF ER BODY-LIKE PROTEIN"/>
    <property type="match status" value="1"/>
</dbReference>
<keyword evidence="9" id="KW-0406">Ion transport</keyword>
<dbReference type="PANTHER" id="PTHR38937:SF2">
    <property type="entry name" value="MEMBRANE PROTEIN OF ER BODY-LIKE PROTEIN ISOFORM X1"/>
    <property type="match status" value="1"/>
</dbReference>
<keyword evidence="3" id="KW-0410">Iron transport</keyword>
<evidence type="ECO:0000256" key="1">
    <source>
        <dbReference type="ARBA" id="ARBA00004128"/>
    </source>
</evidence>
<keyword evidence="7 9" id="KW-0472">Membrane</keyword>
<evidence type="ECO:0000256" key="9">
    <source>
        <dbReference type="RuleBase" id="RU369115"/>
    </source>
</evidence>